<dbReference type="PANTHER" id="PTHR42948">
    <property type="entry name" value="TRANSPORTER"/>
    <property type="match status" value="1"/>
</dbReference>
<organism evidence="8 9">
    <name type="scientific">Brevibacillus laterosporus LMG 15441</name>
    <dbReference type="NCBI Taxonomy" id="1042163"/>
    <lineage>
        <taxon>Bacteria</taxon>
        <taxon>Bacillati</taxon>
        <taxon>Bacillota</taxon>
        <taxon>Bacilli</taxon>
        <taxon>Bacillales</taxon>
        <taxon>Paenibacillaceae</taxon>
        <taxon>Brevibacillus</taxon>
    </lineage>
</organism>
<sequence length="450" mass="49182">MSHQSEQWTSRIGFILAAAGSAIGLGAIWKFPYVAGTSGGGIFFLLFLFFTLLIGLPLLLCEFVIGRSTGKEAVSAYRELAPGTKWYFLGIMGVITCFLLFSFYSVVGGWILLYLGMAVTGNLSHPNMNYEQLFGQVISEPYLALFAQFIFIVLTIIIISRGVQNGIEKANKYMFPALFILFIVLMGRALTLPGAWEGIVFFLKPDVSKIESSTILAAMGQSFFALSLGASAMATYTSYLDKSVSLTRSAVSIVSLNLLISLLAGLAIFPAVFALGFTPTQGPGLLFHVLPAVFSQIPFGGLFLACFLALFFFATITSAFSLLEITVASLTRKDPSKRRRYSWIAGMGVFVLGIPSCLSFGIWSDKLIFGKSIFEAADYLVSNLLLPLGALLIALFVSTKMKRELLQAEFVRGSKLATRFFGIWFLLVRYVLPVLIILVFLNTLGIVTFS</sequence>
<dbReference type="AlphaFoldDB" id="A0A075QZ92"/>
<dbReference type="PROSITE" id="PS50267">
    <property type="entry name" value="NA_NEUROTRAN_SYMP_3"/>
    <property type="match status" value="1"/>
</dbReference>
<dbReference type="STRING" id="1042163.BRLA_c013220"/>
<dbReference type="SUPFAM" id="SSF161070">
    <property type="entry name" value="SNF-like"/>
    <property type="match status" value="1"/>
</dbReference>
<feature type="transmembrane region" description="Helical" evidence="7">
    <location>
        <begin position="343"/>
        <end position="364"/>
    </location>
</feature>
<comment type="subcellular location">
    <subcellularLocation>
        <location evidence="1">Membrane</location>
        <topology evidence="1">Multi-pass membrane protein</topology>
    </subcellularLocation>
</comment>
<feature type="transmembrane region" description="Helical" evidence="7">
    <location>
        <begin position="251"/>
        <end position="277"/>
    </location>
</feature>
<dbReference type="HOGENOM" id="CLU_006855_3_4_9"/>
<evidence type="ECO:0000256" key="2">
    <source>
        <dbReference type="ARBA" id="ARBA00022448"/>
    </source>
</evidence>
<evidence type="ECO:0000313" key="8">
    <source>
        <dbReference type="EMBL" id="AIG25662.1"/>
    </source>
</evidence>
<feature type="transmembrane region" description="Helical" evidence="7">
    <location>
        <begin position="297"/>
        <end position="323"/>
    </location>
</feature>
<dbReference type="GO" id="GO:0016020">
    <property type="term" value="C:membrane"/>
    <property type="evidence" value="ECO:0007669"/>
    <property type="project" value="UniProtKB-SubCell"/>
</dbReference>
<dbReference type="InterPro" id="IPR037272">
    <property type="entry name" value="SNS_sf"/>
</dbReference>
<keyword evidence="5 7" id="KW-0472">Membrane</keyword>
<dbReference type="eggNOG" id="COG0733">
    <property type="taxonomic scope" value="Bacteria"/>
</dbReference>
<keyword evidence="6" id="KW-0769">Symport</keyword>
<feature type="transmembrane region" description="Helical" evidence="7">
    <location>
        <begin position="86"/>
        <end position="113"/>
    </location>
</feature>
<keyword evidence="9" id="KW-1185">Reference proteome</keyword>
<evidence type="ECO:0000256" key="7">
    <source>
        <dbReference type="SAM" id="Phobius"/>
    </source>
</evidence>
<feature type="transmembrane region" description="Helical" evidence="7">
    <location>
        <begin position="12"/>
        <end position="29"/>
    </location>
</feature>
<evidence type="ECO:0000256" key="5">
    <source>
        <dbReference type="ARBA" id="ARBA00023136"/>
    </source>
</evidence>
<proteinExistence type="inferred from homology"/>
<dbReference type="InterPro" id="IPR000175">
    <property type="entry name" value="Na/ntran_symport"/>
</dbReference>
<keyword evidence="2 6" id="KW-0813">Transport</keyword>
<feature type="transmembrane region" description="Helical" evidence="7">
    <location>
        <begin position="420"/>
        <end position="441"/>
    </location>
</feature>
<dbReference type="PROSITE" id="PS00610">
    <property type="entry name" value="NA_NEUROTRAN_SYMP_1"/>
    <property type="match status" value="1"/>
</dbReference>
<gene>
    <name evidence="8" type="ORF">BRLA_c013220</name>
</gene>
<keyword evidence="4 7" id="KW-1133">Transmembrane helix</keyword>
<feature type="transmembrane region" description="Helical" evidence="7">
    <location>
        <begin position="175"/>
        <end position="196"/>
    </location>
</feature>
<evidence type="ECO:0000256" key="1">
    <source>
        <dbReference type="ARBA" id="ARBA00004141"/>
    </source>
</evidence>
<dbReference type="NCBIfam" id="NF037979">
    <property type="entry name" value="Na_transp"/>
    <property type="match status" value="1"/>
</dbReference>
<evidence type="ECO:0000256" key="6">
    <source>
        <dbReference type="RuleBase" id="RU003732"/>
    </source>
</evidence>
<dbReference type="InterPro" id="IPR047218">
    <property type="entry name" value="YocR/YhdH-like"/>
</dbReference>
<dbReference type="RefSeq" id="WP_003338302.1">
    <property type="nucleotide sequence ID" value="NZ_CP007806.1"/>
</dbReference>
<dbReference type="PANTHER" id="PTHR42948:SF1">
    <property type="entry name" value="TRANSPORTER"/>
    <property type="match status" value="1"/>
</dbReference>
<dbReference type="Pfam" id="PF00209">
    <property type="entry name" value="SNF"/>
    <property type="match status" value="2"/>
</dbReference>
<feature type="transmembrane region" description="Helical" evidence="7">
    <location>
        <begin position="216"/>
        <end position="239"/>
    </location>
</feature>
<feature type="transmembrane region" description="Helical" evidence="7">
    <location>
        <begin position="142"/>
        <end position="163"/>
    </location>
</feature>
<protein>
    <recommendedName>
        <fullName evidence="6">Transporter</fullName>
    </recommendedName>
</protein>
<evidence type="ECO:0000256" key="4">
    <source>
        <dbReference type="ARBA" id="ARBA00022989"/>
    </source>
</evidence>
<feature type="transmembrane region" description="Helical" evidence="7">
    <location>
        <begin position="376"/>
        <end position="399"/>
    </location>
</feature>
<dbReference type="EMBL" id="CP007806">
    <property type="protein sequence ID" value="AIG25662.1"/>
    <property type="molecule type" value="Genomic_DNA"/>
</dbReference>
<feature type="transmembrane region" description="Helical" evidence="7">
    <location>
        <begin position="41"/>
        <end position="65"/>
    </location>
</feature>
<dbReference type="KEGG" id="blr:BRLA_c013220"/>
<dbReference type="PRINTS" id="PR00176">
    <property type="entry name" value="NANEUSMPORT"/>
</dbReference>
<evidence type="ECO:0000313" key="9">
    <source>
        <dbReference type="Proteomes" id="UP000005850"/>
    </source>
</evidence>
<comment type="similarity">
    <text evidence="6">Belongs to the sodium:neurotransmitter symporter (SNF) (TC 2.A.22) family.</text>
</comment>
<accession>A0A075QZ92</accession>
<reference evidence="8 9" key="1">
    <citation type="journal article" date="2011" name="J. Bacteriol.">
        <title>Genome sequence of Brevibacillus laterosporus LMG 15441, a pathogen of invertebrates.</title>
        <authorList>
            <person name="Djukic M."/>
            <person name="Poehlein A."/>
            <person name="Thurmer A."/>
            <person name="Daniel R."/>
        </authorList>
    </citation>
    <scope>NUCLEOTIDE SEQUENCE [LARGE SCALE GENOMIC DNA]</scope>
    <source>
        <strain evidence="8 9">LMG 15441</strain>
    </source>
</reference>
<name>A0A075QZ92_BRELA</name>
<dbReference type="CDD" id="cd10336">
    <property type="entry name" value="SLC6sbd_Tyt1-Like"/>
    <property type="match status" value="1"/>
</dbReference>
<evidence type="ECO:0000256" key="3">
    <source>
        <dbReference type="ARBA" id="ARBA00022692"/>
    </source>
</evidence>
<dbReference type="GO" id="GO:0015293">
    <property type="term" value="F:symporter activity"/>
    <property type="evidence" value="ECO:0007669"/>
    <property type="project" value="UniProtKB-KW"/>
</dbReference>
<keyword evidence="3 6" id="KW-0812">Transmembrane</keyword>
<dbReference type="Proteomes" id="UP000005850">
    <property type="component" value="Chromosome"/>
</dbReference>